<dbReference type="PROSITE" id="PS51257">
    <property type="entry name" value="PROKAR_LIPOPROTEIN"/>
    <property type="match status" value="1"/>
</dbReference>
<evidence type="ECO:0000313" key="1">
    <source>
        <dbReference type="EMBL" id="VEJ16921.1"/>
    </source>
</evidence>
<name>A0A448TZC2_ACTPL</name>
<accession>A0A448TZC2</accession>
<protein>
    <recommendedName>
        <fullName evidence="3">Lipoprotein</fullName>
    </recommendedName>
</protein>
<dbReference type="Proteomes" id="UP000275510">
    <property type="component" value="Chromosome"/>
</dbReference>
<dbReference type="AlphaFoldDB" id="A0A448TZC2"/>
<organism evidence="1 2">
    <name type="scientific">Actinobacillus pleuropneumoniae</name>
    <name type="common">Haemophilus pleuropneumoniae</name>
    <dbReference type="NCBI Taxonomy" id="715"/>
    <lineage>
        <taxon>Bacteria</taxon>
        <taxon>Pseudomonadati</taxon>
        <taxon>Pseudomonadota</taxon>
        <taxon>Gammaproteobacteria</taxon>
        <taxon>Pasteurellales</taxon>
        <taxon>Pasteurellaceae</taxon>
        <taxon>Actinobacillus</taxon>
    </lineage>
</organism>
<reference evidence="1 2" key="1">
    <citation type="submission" date="2018-12" db="EMBL/GenBank/DDBJ databases">
        <authorList>
            <consortium name="Pathogen Informatics"/>
        </authorList>
    </citation>
    <scope>NUCLEOTIDE SEQUENCE [LARGE SCALE GENOMIC DNA]</scope>
    <source>
        <strain evidence="1 2">NCTC10976</strain>
    </source>
</reference>
<dbReference type="RefSeq" id="WP_005619694.1">
    <property type="nucleotide sequence ID" value="NZ_CBDBSW010000015.1"/>
</dbReference>
<dbReference type="GeneID" id="48599187"/>
<evidence type="ECO:0000313" key="2">
    <source>
        <dbReference type="Proteomes" id="UP000275510"/>
    </source>
</evidence>
<gene>
    <name evidence="1" type="ORF">NCTC10976_01025</name>
</gene>
<sequence>MKYITLLFFFFISSCAFVPLYSIPNSDAKWIHKVTGEEVPDSLYSQCARDATFSILGRYAYLDRLDKEYLDELVNIQKKEGKCLYEKGFIFKTKLFSAYCYRLEDVCNAYKEFSR</sequence>
<proteinExistence type="predicted"/>
<dbReference type="EMBL" id="LR134515">
    <property type="protein sequence ID" value="VEJ16921.1"/>
    <property type="molecule type" value="Genomic_DNA"/>
</dbReference>
<evidence type="ECO:0008006" key="3">
    <source>
        <dbReference type="Google" id="ProtNLM"/>
    </source>
</evidence>